<dbReference type="Proteomes" id="UP001241926">
    <property type="component" value="Unassembled WGS sequence"/>
</dbReference>
<evidence type="ECO:0000313" key="2">
    <source>
        <dbReference type="EMBL" id="MDL2077921.1"/>
    </source>
</evidence>
<dbReference type="InterPro" id="IPR008030">
    <property type="entry name" value="NmrA-like"/>
</dbReference>
<accession>A0ABT7J0M7</accession>
<dbReference type="PANTHER" id="PTHR47129:SF1">
    <property type="entry name" value="NMRA-LIKE DOMAIN-CONTAINING PROTEIN"/>
    <property type="match status" value="1"/>
</dbReference>
<dbReference type="InterPro" id="IPR036291">
    <property type="entry name" value="NAD(P)-bd_dom_sf"/>
</dbReference>
<dbReference type="RefSeq" id="WP_285433192.1">
    <property type="nucleotide sequence ID" value="NZ_JASJUS010000013.1"/>
</dbReference>
<protein>
    <submittedName>
        <fullName evidence="2">NmrA family NAD(P)-binding protein</fullName>
    </submittedName>
</protein>
<gene>
    <name evidence="2" type="ORF">QNN03_15915</name>
</gene>
<evidence type="ECO:0000313" key="3">
    <source>
        <dbReference type="Proteomes" id="UP001241926"/>
    </source>
</evidence>
<comment type="caution">
    <text evidence="2">The sequence shown here is derived from an EMBL/GenBank/DDBJ whole genome shotgun (WGS) entry which is preliminary data.</text>
</comment>
<dbReference type="InterPro" id="IPR052718">
    <property type="entry name" value="NmrA-type_oxidoreductase"/>
</dbReference>
<evidence type="ECO:0000259" key="1">
    <source>
        <dbReference type="Pfam" id="PF05368"/>
    </source>
</evidence>
<sequence>MILVTGVSGALGGLVYRGLSELEDLAVVPGTRTADGGTARRIDFDDPESLRAGFAGVDVLVMISAGYAEDDVVLTRHGAVAEAAAEAGIRHVIYTSLAASGERTTLAVPHRWTESRLTRSPFTTTVLRNGLYAELLGALSSQAAAEAAETGVFSAAYGTGRMSVVARQDLADVTVRVAAESDRALTAGTPGPHAGRTYELEGVTALGGADIADLLTKHHGTPITYHPAPLSSTRATLLTHPLEPYQITHTLSLLSNTAAGFLESTHTDLPGLLGTAPRPVHDLVVPGAAD</sequence>
<proteinExistence type="predicted"/>
<dbReference type="Pfam" id="PF05368">
    <property type="entry name" value="NmrA"/>
    <property type="match status" value="1"/>
</dbReference>
<dbReference type="Gene3D" id="3.40.50.720">
    <property type="entry name" value="NAD(P)-binding Rossmann-like Domain"/>
    <property type="match status" value="1"/>
</dbReference>
<dbReference type="SUPFAM" id="SSF51735">
    <property type="entry name" value="NAD(P)-binding Rossmann-fold domains"/>
    <property type="match status" value="1"/>
</dbReference>
<feature type="domain" description="NmrA-like" evidence="1">
    <location>
        <begin position="35"/>
        <end position="110"/>
    </location>
</feature>
<dbReference type="PANTHER" id="PTHR47129">
    <property type="entry name" value="QUINONE OXIDOREDUCTASE 2"/>
    <property type="match status" value="1"/>
</dbReference>
<name>A0ABT7J0M7_9ACTN</name>
<keyword evidence="3" id="KW-1185">Reference proteome</keyword>
<reference evidence="2 3" key="1">
    <citation type="submission" date="2023-05" db="EMBL/GenBank/DDBJ databases">
        <title>Streptomyces fuscus sp. nov., a brown-black pigment producing actinomyces isolated from dry sand of Sea duck farm.</title>
        <authorList>
            <person name="Xie J."/>
            <person name="Shen N."/>
        </authorList>
    </citation>
    <scope>NUCLEOTIDE SEQUENCE [LARGE SCALE GENOMIC DNA]</scope>
    <source>
        <strain evidence="2 3">GXMU-J15</strain>
    </source>
</reference>
<organism evidence="2 3">
    <name type="scientific">Streptomyces fuscus</name>
    <dbReference type="NCBI Taxonomy" id="3048495"/>
    <lineage>
        <taxon>Bacteria</taxon>
        <taxon>Bacillati</taxon>
        <taxon>Actinomycetota</taxon>
        <taxon>Actinomycetes</taxon>
        <taxon>Kitasatosporales</taxon>
        <taxon>Streptomycetaceae</taxon>
        <taxon>Streptomyces</taxon>
    </lineage>
</organism>
<dbReference type="Gene3D" id="3.90.25.10">
    <property type="entry name" value="UDP-galactose 4-epimerase, domain 1"/>
    <property type="match status" value="1"/>
</dbReference>
<dbReference type="EMBL" id="JASJUS010000013">
    <property type="protein sequence ID" value="MDL2077921.1"/>
    <property type="molecule type" value="Genomic_DNA"/>
</dbReference>